<dbReference type="GO" id="GO:0030170">
    <property type="term" value="F:pyridoxal phosphate binding"/>
    <property type="evidence" value="ECO:0007669"/>
    <property type="project" value="InterPro"/>
</dbReference>
<dbReference type="Gene3D" id="3.90.1150.10">
    <property type="entry name" value="Aspartate Aminotransferase, domain 1"/>
    <property type="match status" value="1"/>
</dbReference>
<dbReference type="NCBIfam" id="NF006719">
    <property type="entry name" value="PRK09257.1"/>
    <property type="match status" value="1"/>
</dbReference>
<comment type="cofactor">
    <cofactor evidence="1 7">
        <name>pyridoxal 5'-phosphate</name>
        <dbReference type="ChEBI" id="CHEBI:597326"/>
    </cofactor>
</comment>
<dbReference type="PANTHER" id="PTHR11879:SF22">
    <property type="entry name" value="ASPARTATE AMINOTRANSFERASE, MITOCHONDRIAL"/>
    <property type="match status" value="1"/>
</dbReference>
<keyword evidence="4 7" id="KW-0032">Aminotransferase</keyword>
<evidence type="ECO:0000256" key="4">
    <source>
        <dbReference type="ARBA" id="ARBA00022576"/>
    </source>
</evidence>
<dbReference type="InterPro" id="IPR000796">
    <property type="entry name" value="Asp_trans"/>
</dbReference>
<evidence type="ECO:0000256" key="8">
    <source>
        <dbReference type="SAM" id="Coils"/>
    </source>
</evidence>
<comment type="subunit">
    <text evidence="3">Homodimer.</text>
</comment>
<evidence type="ECO:0000313" key="11">
    <source>
        <dbReference type="Proteomes" id="UP000254055"/>
    </source>
</evidence>
<dbReference type="OrthoDB" id="9766445at2"/>
<dbReference type="PROSITE" id="PS00105">
    <property type="entry name" value="AA_TRANSFER_CLASS_1"/>
    <property type="match status" value="1"/>
</dbReference>
<dbReference type="Gene3D" id="3.40.640.10">
    <property type="entry name" value="Type I PLP-dependent aspartate aminotransferase-like (Major domain)"/>
    <property type="match status" value="1"/>
</dbReference>
<feature type="coiled-coil region" evidence="8">
    <location>
        <begin position="305"/>
        <end position="332"/>
    </location>
</feature>
<evidence type="ECO:0000259" key="9">
    <source>
        <dbReference type="Pfam" id="PF00155"/>
    </source>
</evidence>
<dbReference type="CDD" id="cd00609">
    <property type="entry name" value="AAT_like"/>
    <property type="match status" value="1"/>
</dbReference>
<dbReference type="PRINTS" id="PR00799">
    <property type="entry name" value="TRANSAMINASE"/>
</dbReference>
<proteinExistence type="inferred from homology"/>
<dbReference type="InterPro" id="IPR015421">
    <property type="entry name" value="PyrdxlP-dep_Trfase_major"/>
</dbReference>
<sequence>MFFDKIEAAPADPILGLGEAFKAETRENKVNLGIGVYKDAQGQTPIVKAVKEAEKRLLETENTKNYLTIDGVAEYNAQTQKLLFGADSEIVTSKRAKTAQSLGGTGALRVAAEFIKRQTGAKNVWISTPTWPNHNAIFKAAGINIRDYRYYDKNTHGLDWNGLIEDLSQAEEGDVVLLHGCCHNPTGIDPTPEQWETLAKMSAEKGWLPLFDFAYQGFANGLEEDAYGLRAFAKLNKELLVASSYSKNFGMYNERVGAFTLVAADEETANRAFSQVKTIIRTLYSNPASHGGSTVALVLKDEALKAQWIAELDEMRGRIKEMRQKFVDLLKEYGAEQDFSFIVKQNGMFSFSGLSPEQVDRLKDEFAIYAVRSGRINVAGITEDNIRYLCESVVKVL</sequence>
<dbReference type="GO" id="GO:0042802">
    <property type="term" value="F:identical protein binding"/>
    <property type="evidence" value="ECO:0007669"/>
    <property type="project" value="TreeGrafter"/>
</dbReference>
<dbReference type="FunFam" id="3.90.1150.10:FF:000001">
    <property type="entry name" value="Aspartate aminotransferase"/>
    <property type="match status" value="1"/>
</dbReference>
<evidence type="ECO:0000256" key="5">
    <source>
        <dbReference type="ARBA" id="ARBA00022679"/>
    </source>
</evidence>
<dbReference type="InterPro" id="IPR015422">
    <property type="entry name" value="PyrdxlP-dep_Trfase_small"/>
</dbReference>
<dbReference type="InterPro" id="IPR004839">
    <property type="entry name" value="Aminotransferase_I/II_large"/>
</dbReference>
<accession>A0A378WH01</accession>
<evidence type="ECO:0000313" key="10">
    <source>
        <dbReference type="EMBL" id="SUA35995.1"/>
    </source>
</evidence>
<comment type="similarity">
    <text evidence="2 7">Belongs to the class-I pyridoxal-phosphate-dependent aminotransferase family.</text>
</comment>
<feature type="domain" description="Aminotransferase class I/classII large" evidence="9">
    <location>
        <begin position="28"/>
        <end position="392"/>
    </location>
</feature>
<dbReference type="SUPFAM" id="SSF53383">
    <property type="entry name" value="PLP-dependent transferases"/>
    <property type="match status" value="1"/>
</dbReference>
<dbReference type="RefSeq" id="WP_115133340.1">
    <property type="nucleotide sequence ID" value="NZ_UGRS01000001.1"/>
</dbReference>
<dbReference type="GO" id="GO:0004838">
    <property type="term" value="F:L-tyrosine-2-oxoglutarate transaminase activity"/>
    <property type="evidence" value="ECO:0007669"/>
    <property type="project" value="TreeGrafter"/>
</dbReference>
<evidence type="ECO:0000256" key="7">
    <source>
        <dbReference type="RuleBase" id="RU000481"/>
    </source>
</evidence>
<evidence type="ECO:0000256" key="3">
    <source>
        <dbReference type="ARBA" id="ARBA00011738"/>
    </source>
</evidence>
<gene>
    <name evidence="10" type="primary">aspC</name>
    <name evidence="10" type="ORF">NCTC12229_00405</name>
</gene>
<dbReference type="AlphaFoldDB" id="A0A378WH01"/>
<evidence type="ECO:0000256" key="1">
    <source>
        <dbReference type="ARBA" id="ARBA00001933"/>
    </source>
</evidence>
<protein>
    <recommendedName>
        <fullName evidence="7">Aminotransferase</fullName>
        <ecNumber evidence="7">2.6.1.-</ecNumber>
    </recommendedName>
</protein>
<dbReference type="PANTHER" id="PTHR11879">
    <property type="entry name" value="ASPARTATE AMINOTRANSFERASE"/>
    <property type="match status" value="1"/>
</dbReference>
<keyword evidence="8" id="KW-0175">Coiled coil</keyword>
<dbReference type="Pfam" id="PF00155">
    <property type="entry name" value="Aminotran_1_2"/>
    <property type="match status" value="1"/>
</dbReference>
<reference evidence="10 11" key="1">
    <citation type="submission" date="2018-06" db="EMBL/GenBank/DDBJ databases">
        <authorList>
            <consortium name="Pathogen Informatics"/>
            <person name="Doyle S."/>
        </authorList>
    </citation>
    <scope>NUCLEOTIDE SEQUENCE [LARGE SCALE GENOMIC DNA]</scope>
    <source>
        <strain evidence="10 11">NCTC12229</strain>
    </source>
</reference>
<dbReference type="GO" id="GO:0033585">
    <property type="term" value="P:L-phenylalanine biosynthetic process from chorismate via phenylpyruvate"/>
    <property type="evidence" value="ECO:0007669"/>
    <property type="project" value="TreeGrafter"/>
</dbReference>
<keyword evidence="5 7" id="KW-0808">Transferase</keyword>
<dbReference type="InterPro" id="IPR004838">
    <property type="entry name" value="NHTrfase_class1_PyrdxlP-BS"/>
</dbReference>
<dbReference type="GO" id="GO:0005829">
    <property type="term" value="C:cytosol"/>
    <property type="evidence" value="ECO:0007669"/>
    <property type="project" value="TreeGrafter"/>
</dbReference>
<dbReference type="InterPro" id="IPR015424">
    <property type="entry name" value="PyrdxlP-dep_Trfase"/>
</dbReference>
<dbReference type="FunFam" id="3.40.640.10:FF:000015">
    <property type="entry name" value="Aspartate aminotransferase"/>
    <property type="match status" value="1"/>
</dbReference>
<dbReference type="Proteomes" id="UP000254055">
    <property type="component" value="Unassembled WGS sequence"/>
</dbReference>
<dbReference type="EC" id="2.6.1.-" evidence="7"/>
<organism evidence="10 11">
    <name type="scientific">Neisseria zoodegmatis</name>
    <dbReference type="NCBI Taxonomy" id="326523"/>
    <lineage>
        <taxon>Bacteria</taxon>
        <taxon>Pseudomonadati</taxon>
        <taxon>Pseudomonadota</taxon>
        <taxon>Betaproteobacteria</taxon>
        <taxon>Neisseriales</taxon>
        <taxon>Neisseriaceae</taxon>
        <taxon>Neisseria</taxon>
    </lineage>
</organism>
<name>A0A378WH01_9NEIS</name>
<evidence type="ECO:0000256" key="6">
    <source>
        <dbReference type="ARBA" id="ARBA00022898"/>
    </source>
</evidence>
<evidence type="ECO:0000256" key="2">
    <source>
        <dbReference type="ARBA" id="ARBA00007441"/>
    </source>
</evidence>
<keyword evidence="6" id="KW-0663">Pyridoxal phosphate</keyword>
<dbReference type="EMBL" id="UGRS01000001">
    <property type="protein sequence ID" value="SUA35995.1"/>
    <property type="molecule type" value="Genomic_DNA"/>
</dbReference>